<dbReference type="PANTHER" id="PTHR30390:SF6">
    <property type="entry name" value="DNAA INITIATOR-ASSOCIATING PROTEIN DIAA"/>
    <property type="match status" value="1"/>
</dbReference>
<feature type="binding site" evidence="10">
    <location>
        <position position="124"/>
    </location>
    <ligand>
        <name>substrate</name>
    </ligand>
</feature>
<comment type="miscellaneous">
    <text evidence="10">The reaction produces a racemic mixture of D-glycero-alpha-D-manno-heptose 7-phosphate and D-glycero-beta-D-manno-heptose 7-phosphate.</text>
</comment>
<comment type="subcellular location">
    <subcellularLocation>
        <location evidence="3 10">Cytoplasm</location>
    </subcellularLocation>
</comment>
<keyword evidence="7 10" id="KW-0862">Zinc</keyword>
<dbReference type="PATRIC" id="fig|1244869.3.peg.2823"/>
<dbReference type="InterPro" id="IPR046348">
    <property type="entry name" value="SIS_dom_sf"/>
</dbReference>
<evidence type="ECO:0000256" key="3">
    <source>
        <dbReference type="ARBA" id="ARBA00004496"/>
    </source>
</evidence>
<dbReference type="Gene3D" id="3.40.50.10490">
    <property type="entry name" value="Glucose-6-phosphate isomerase like protein, domain 1"/>
    <property type="match status" value="1"/>
</dbReference>
<evidence type="ECO:0000256" key="4">
    <source>
        <dbReference type="ARBA" id="ARBA00009894"/>
    </source>
</evidence>
<evidence type="ECO:0000256" key="2">
    <source>
        <dbReference type="ARBA" id="ARBA00003172"/>
    </source>
</evidence>
<dbReference type="eggNOG" id="COG0279">
    <property type="taxonomic scope" value="Bacteria"/>
</dbReference>
<evidence type="ECO:0000256" key="9">
    <source>
        <dbReference type="ARBA" id="ARBA00023277"/>
    </source>
</evidence>
<feature type="binding site" evidence="10">
    <location>
        <position position="60"/>
    </location>
    <ligand>
        <name>Zn(2+)</name>
        <dbReference type="ChEBI" id="CHEBI:29105"/>
    </ligand>
</feature>
<feature type="binding site" evidence="10">
    <location>
        <position position="179"/>
    </location>
    <ligand>
        <name>Zn(2+)</name>
        <dbReference type="ChEBI" id="CHEBI:29105"/>
    </ligand>
</feature>
<dbReference type="InterPro" id="IPR035461">
    <property type="entry name" value="GmhA/DiaA"/>
</dbReference>
<evidence type="ECO:0000256" key="1">
    <source>
        <dbReference type="ARBA" id="ARBA00000348"/>
    </source>
</evidence>
<protein>
    <recommendedName>
        <fullName evidence="10">Phosphoheptose isomerase</fullName>
        <ecNumber evidence="10">5.3.1.28</ecNumber>
    </recommendedName>
    <alternativeName>
        <fullName evidence="10">Sedoheptulose 7-phosphate isomerase</fullName>
    </alternativeName>
</protein>
<dbReference type="RefSeq" id="WP_008618627.1">
    <property type="nucleotide sequence ID" value="NZ_AONQ01000037.1"/>
</dbReference>
<feature type="binding site" evidence="10">
    <location>
        <position position="64"/>
    </location>
    <ligand>
        <name>Zn(2+)</name>
        <dbReference type="ChEBI" id="CHEBI:29105"/>
    </ligand>
</feature>
<keyword evidence="9 10" id="KW-0119">Carbohydrate metabolism</keyword>
<dbReference type="EC" id="5.3.1.28" evidence="10"/>
<evidence type="ECO:0000259" key="11">
    <source>
        <dbReference type="PROSITE" id="PS51464"/>
    </source>
</evidence>
<keyword evidence="5 10" id="KW-0963">Cytoplasm</keyword>
<evidence type="ECO:0000256" key="7">
    <source>
        <dbReference type="ARBA" id="ARBA00022833"/>
    </source>
</evidence>
<dbReference type="Proteomes" id="UP000011744">
    <property type="component" value="Unassembled WGS sequence"/>
</dbReference>
<dbReference type="GO" id="GO:0008270">
    <property type="term" value="F:zinc ion binding"/>
    <property type="evidence" value="ECO:0007669"/>
    <property type="project" value="UniProtKB-UniRule"/>
</dbReference>
<comment type="subunit">
    <text evidence="10">Homotetramer.</text>
</comment>
<dbReference type="OrthoDB" id="9810929at2"/>
<feature type="binding site" evidence="10">
    <location>
        <position position="171"/>
    </location>
    <ligand>
        <name>Zn(2+)</name>
        <dbReference type="ChEBI" id="CHEBI:29105"/>
    </ligand>
</feature>
<proteinExistence type="inferred from homology"/>
<comment type="catalytic activity">
    <reaction evidence="1 10">
        <text>2 D-sedoheptulose 7-phosphate = D-glycero-alpha-D-manno-heptose 7-phosphate + D-glycero-beta-D-manno-heptose 7-phosphate</text>
        <dbReference type="Rhea" id="RHEA:27489"/>
        <dbReference type="ChEBI" id="CHEBI:57483"/>
        <dbReference type="ChEBI" id="CHEBI:60203"/>
        <dbReference type="ChEBI" id="CHEBI:60204"/>
        <dbReference type="EC" id="5.3.1.28"/>
    </reaction>
</comment>
<dbReference type="GO" id="GO:0005975">
    <property type="term" value="P:carbohydrate metabolic process"/>
    <property type="evidence" value="ECO:0007669"/>
    <property type="project" value="UniProtKB-UniRule"/>
</dbReference>
<dbReference type="InterPro" id="IPR001347">
    <property type="entry name" value="SIS_dom"/>
</dbReference>
<dbReference type="GO" id="GO:0005737">
    <property type="term" value="C:cytoplasm"/>
    <property type="evidence" value="ECO:0007669"/>
    <property type="project" value="UniProtKB-SubCell"/>
</dbReference>
<dbReference type="InterPro" id="IPR050099">
    <property type="entry name" value="SIS_GmhA/DiaA_subfam"/>
</dbReference>
<feature type="binding site" evidence="10">
    <location>
        <begin position="93"/>
        <end position="94"/>
    </location>
    <ligand>
        <name>substrate</name>
    </ligand>
</feature>
<evidence type="ECO:0000256" key="10">
    <source>
        <dbReference type="HAMAP-Rule" id="MF_00067"/>
    </source>
</evidence>
<comment type="similarity">
    <text evidence="4 10">Belongs to the SIS family. GmhA subfamily.</text>
</comment>
<dbReference type="HAMAP" id="MF_00067">
    <property type="entry name" value="GmhA"/>
    <property type="match status" value="1"/>
</dbReference>
<comment type="cofactor">
    <cofactor evidence="10">
        <name>Zn(2+)</name>
        <dbReference type="ChEBI" id="CHEBI:29105"/>
    </cofactor>
    <text evidence="10">Binds 1 zinc ion per subunit.</text>
</comment>
<dbReference type="CDD" id="cd05006">
    <property type="entry name" value="SIS_GmhA"/>
    <property type="match status" value="1"/>
</dbReference>
<dbReference type="AlphaFoldDB" id="M2Y8F7"/>
<dbReference type="SUPFAM" id="SSF53697">
    <property type="entry name" value="SIS domain"/>
    <property type="match status" value="1"/>
</dbReference>
<comment type="function">
    <text evidence="2 10">Catalyzes the isomerization of sedoheptulose 7-phosphate in D-glycero-D-manno-heptose 7-phosphate.</text>
</comment>
<evidence type="ECO:0000313" key="12">
    <source>
        <dbReference type="EMBL" id="EME69336.1"/>
    </source>
</evidence>
<keyword evidence="13" id="KW-1185">Reference proteome</keyword>
<dbReference type="STRING" id="1244869.H261_14010"/>
<dbReference type="UniPathway" id="UPA00041">
    <property type="reaction ID" value="UER00436"/>
</dbReference>
<reference evidence="12 13" key="1">
    <citation type="journal article" date="2014" name="Genome Announc.">
        <title>Draft Genome Sequence of Magnetospirillum sp. Strain SO-1, a Freshwater Magnetotactic Bacterium Isolated from the Ol'khovka River, Russia.</title>
        <authorList>
            <person name="Grouzdev D.S."/>
            <person name="Dziuba M.V."/>
            <person name="Sukhacheva M.S."/>
            <person name="Mardanov A.V."/>
            <person name="Beletskiy A.V."/>
            <person name="Kuznetsov B.B."/>
            <person name="Skryabin K.G."/>
        </authorList>
    </citation>
    <scope>NUCLEOTIDE SEQUENCE [LARGE SCALE GENOMIC DNA]</scope>
    <source>
        <strain evidence="12 13">SO-1</strain>
    </source>
</reference>
<dbReference type="PANTHER" id="PTHR30390">
    <property type="entry name" value="SEDOHEPTULOSE 7-PHOSPHATE ISOMERASE / DNAA INITIATOR-ASSOCIATING FACTOR FOR REPLICATION INITIATION"/>
    <property type="match status" value="1"/>
</dbReference>
<feature type="binding site" evidence="10">
    <location>
        <position position="171"/>
    </location>
    <ligand>
        <name>substrate</name>
    </ligand>
</feature>
<comment type="pathway">
    <text evidence="10">Carbohydrate biosynthesis; D-glycero-D-manno-heptose 7-phosphate biosynthesis; D-glycero-alpha-D-manno-heptose 7-phosphate and D-glycero-beta-D-manno-heptose 7-phosphate from sedoheptulose 7-phosphate: step 1/1.</text>
</comment>
<dbReference type="GO" id="GO:2001061">
    <property type="term" value="P:D-glycero-D-manno-heptose 7-phosphate biosynthetic process"/>
    <property type="evidence" value="ECO:0007669"/>
    <property type="project" value="UniProtKB-UniPathway"/>
</dbReference>
<organism evidence="12 13">
    <name type="scientific">Paramagnetospirillum caucaseum</name>
    <dbReference type="NCBI Taxonomy" id="1244869"/>
    <lineage>
        <taxon>Bacteria</taxon>
        <taxon>Pseudomonadati</taxon>
        <taxon>Pseudomonadota</taxon>
        <taxon>Alphaproteobacteria</taxon>
        <taxon>Rhodospirillales</taxon>
        <taxon>Magnetospirillaceae</taxon>
        <taxon>Paramagnetospirillum</taxon>
    </lineage>
</organism>
<dbReference type="EMBL" id="AONQ01000037">
    <property type="protein sequence ID" value="EME69336.1"/>
    <property type="molecule type" value="Genomic_DNA"/>
</dbReference>
<dbReference type="GO" id="GO:0008968">
    <property type="term" value="F:D-sedoheptulose 7-phosphate isomerase activity"/>
    <property type="evidence" value="ECO:0007669"/>
    <property type="project" value="UniProtKB-UniRule"/>
</dbReference>
<keyword evidence="8 10" id="KW-0413">Isomerase</keyword>
<feature type="domain" description="SIS" evidence="11">
    <location>
        <begin position="36"/>
        <end position="192"/>
    </location>
</feature>
<feature type="binding site" evidence="10">
    <location>
        <position position="64"/>
    </location>
    <ligand>
        <name>substrate</name>
    </ligand>
</feature>
<name>M2Y8F7_9PROT</name>
<dbReference type="Pfam" id="PF13580">
    <property type="entry name" value="SIS_2"/>
    <property type="match status" value="1"/>
</dbReference>
<comment type="caution">
    <text evidence="12">The sequence shown here is derived from an EMBL/GenBank/DDBJ whole genome shotgun (WGS) entry which is preliminary data.</text>
</comment>
<evidence type="ECO:0000313" key="13">
    <source>
        <dbReference type="Proteomes" id="UP000011744"/>
    </source>
</evidence>
<evidence type="ECO:0000256" key="8">
    <source>
        <dbReference type="ARBA" id="ARBA00023235"/>
    </source>
</evidence>
<accession>M2Y8F7</accession>
<sequence>MDAAAFLDNQFAEHLDAAAAARAVLGPDFARLCDSCVGSLRAGGKIMLFGNGGSAADAQHLAAELVIRYRYNRKAIAAIALSTDTSTLTACANDFSYEEIFSRQIEALLRPGDVALGITTSGQSPNVIKALEVAREMGGIAAGFAGRDGGKMKGLADPLLIVPSNVTARIQEMHILLGHALCDVIERTLTPQ</sequence>
<feature type="binding site" evidence="10">
    <location>
        <begin position="119"/>
        <end position="121"/>
    </location>
    <ligand>
        <name>substrate</name>
    </ligand>
</feature>
<keyword evidence="6 10" id="KW-0479">Metal-binding</keyword>
<gene>
    <name evidence="10" type="primary">gmhA</name>
    <name evidence="12" type="ORF">H261_14010</name>
</gene>
<dbReference type="GO" id="GO:0097367">
    <property type="term" value="F:carbohydrate derivative binding"/>
    <property type="evidence" value="ECO:0007669"/>
    <property type="project" value="InterPro"/>
</dbReference>
<feature type="binding site" evidence="10">
    <location>
        <begin position="51"/>
        <end position="53"/>
    </location>
    <ligand>
        <name>substrate</name>
    </ligand>
</feature>
<evidence type="ECO:0000256" key="6">
    <source>
        <dbReference type="ARBA" id="ARBA00022723"/>
    </source>
</evidence>
<evidence type="ECO:0000256" key="5">
    <source>
        <dbReference type="ARBA" id="ARBA00022490"/>
    </source>
</evidence>
<dbReference type="PROSITE" id="PS51464">
    <property type="entry name" value="SIS"/>
    <property type="match status" value="1"/>
</dbReference>
<dbReference type="InterPro" id="IPR004515">
    <property type="entry name" value="Phosphoheptose_Isoase"/>
</dbReference>